<organism evidence="2 3">
    <name type="scientific">Meloidogyne incognita</name>
    <name type="common">Southern root-knot nematode worm</name>
    <name type="synonym">Oxyuris incognita</name>
    <dbReference type="NCBI Taxonomy" id="6306"/>
    <lineage>
        <taxon>Eukaryota</taxon>
        <taxon>Metazoa</taxon>
        <taxon>Ecdysozoa</taxon>
        <taxon>Nematoda</taxon>
        <taxon>Chromadorea</taxon>
        <taxon>Rhabditida</taxon>
        <taxon>Tylenchina</taxon>
        <taxon>Tylenchomorpha</taxon>
        <taxon>Tylenchoidea</taxon>
        <taxon>Meloidogynidae</taxon>
        <taxon>Meloidogyninae</taxon>
        <taxon>Meloidogyne</taxon>
        <taxon>Meloidogyne incognita group</taxon>
    </lineage>
</organism>
<proteinExistence type="predicted"/>
<feature type="compositionally biased region" description="Low complexity" evidence="1">
    <location>
        <begin position="719"/>
        <end position="729"/>
    </location>
</feature>
<feature type="compositionally biased region" description="Gly residues" evidence="1">
    <location>
        <begin position="702"/>
        <end position="718"/>
    </location>
</feature>
<evidence type="ECO:0000256" key="1">
    <source>
        <dbReference type="SAM" id="MobiDB-lite"/>
    </source>
</evidence>
<accession>A0A914KFD2</accession>
<feature type="region of interest" description="Disordered" evidence="1">
    <location>
        <begin position="694"/>
        <end position="729"/>
    </location>
</feature>
<sequence>MAEVEQFKQNQNVINEEEKQQLEALNRSLFATIAEYTNIRNEHAKLIESQLCPIRCDIERRIRSADLDNFDKQKLGTVCNDLLNGLRQKGRQLCDLCDAIKMSSENLNQLKLCLFEWSDGSGMETKGMKPICSSFDMQKRLELLEDHYEKSLNDFQRAKNDLDILDKHLEFNGNLLQSSSSSLQTDVLTPLEQHQLIRTNDNISKMCTKLETRIRQIRTQQELQELKKINKKSAKAGTSKLFPSKNSEDVASFCVLKLEQLNIFEDGKEGKVKMANTDNSSNFRQNLFNYMENHNLYKIPLEGNGIRQIQPIRPSLPSVANNQKVSKNVETDEQKLKNALLEGLKPKKQLVSIGVQSPDFMALTPQKAKKTPTKTPKKSQTIIKTPETPKSTFAQTKTIEALPKNLVGYSKDFTTPTKNVDEPPFTLPENFTFNQQKQVVTEASTDTTTATSPNLLPTLLTTPSTTSIPTSTVLTTPATTTTNITSKQVDTLLPRTPPALLKENEEKEKTPEKEEEKQKENLFLEKEKVEEIEEKLKEQQQQPLISVGGDEGMEDEIIVAPQPVISNSNTSQEQSSISSVNFNFNMGGLGATSTPVNANRNPFGSIQPKPGGLFSGSPQSESWRSPFSPSVNTNQNNSGAFGSFGAISSGGGGGGSSGSSGFGTSPFGAAPIKPSVFGAAPVWNSPFGGGGIASSGGSSAAGSGGGGGGSMFGGGINKSGGSTTTGIGTTGFSAFASKSSAFGQLASQAQQQNEQQKPSLFGGGTATLNTSGGGGGGGSVFGGFGGSPTSNTGVKPAFGQKSSAFTTFRK</sequence>
<dbReference type="AlphaFoldDB" id="A0A914KFD2"/>
<feature type="compositionally biased region" description="Polar residues" evidence="1">
    <location>
        <begin position="616"/>
        <end position="636"/>
    </location>
</feature>
<dbReference type="Proteomes" id="UP000887563">
    <property type="component" value="Unplaced"/>
</dbReference>
<feature type="region of interest" description="Disordered" evidence="1">
    <location>
        <begin position="743"/>
        <end position="810"/>
    </location>
</feature>
<feature type="compositionally biased region" description="Polar residues" evidence="1">
    <location>
        <begin position="800"/>
        <end position="810"/>
    </location>
</feature>
<feature type="region of interest" description="Disordered" evidence="1">
    <location>
        <begin position="602"/>
        <end position="636"/>
    </location>
</feature>
<dbReference type="WBParaSite" id="Minc3s00001g00002">
    <property type="protein sequence ID" value="Minc3s00001g00002"/>
    <property type="gene ID" value="Minc3s00001g00002"/>
</dbReference>
<feature type="compositionally biased region" description="Basic and acidic residues" evidence="1">
    <location>
        <begin position="502"/>
        <end position="519"/>
    </location>
</feature>
<name>A0A914KFD2_MELIC</name>
<feature type="compositionally biased region" description="Gly residues" evidence="1">
    <location>
        <begin position="761"/>
        <end position="786"/>
    </location>
</feature>
<evidence type="ECO:0000313" key="2">
    <source>
        <dbReference type="Proteomes" id="UP000887563"/>
    </source>
</evidence>
<protein>
    <submittedName>
        <fullName evidence="3">Uncharacterized protein</fullName>
    </submittedName>
</protein>
<feature type="compositionally biased region" description="Low complexity" evidence="1">
    <location>
        <begin position="743"/>
        <end position="756"/>
    </location>
</feature>
<reference evidence="3" key="1">
    <citation type="submission" date="2022-11" db="UniProtKB">
        <authorList>
            <consortium name="WormBaseParasite"/>
        </authorList>
    </citation>
    <scope>IDENTIFICATION</scope>
</reference>
<keyword evidence="2" id="KW-1185">Reference proteome</keyword>
<feature type="region of interest" description="Disordered" evidence="1">
    <location>
        <begin position="495"/>
        <end position="519"/>
    </location>
</feature>
<evidence type="ECO:0000313" key="3">
    <source>
        <dbReference type="WBParaSite" id="Minc3s00001g00002"/>
    </source>
</evidence>